<dbReference type="AlphaFoldDB" id="A0A346Y5F5"/>
<dbReference type="PROSITE" id="PS51257">
    <property type="entry name" value="PROKAR_LIPOPROTEIN"/>
    <property type="match status" value="1"/>
</dbReference>
<organism evidence="3 4">
    <name type="scientific">Euzebya pacifica</name>
    <dbReference type="NCBI Taxonomy" id="1608957"/>
    <lineage>
        <taxon>Bacteria</taxon>
        <taxon>Bacillati</taxon>
        <taxon>Actinomycetota</taxon>
        <taxon>Nitriliruptoria</taxon>
        <taxon>Euzebyales</taxon>
    </lineage>
</organism>
<accession>A0A346Y5F5</accession>
<sequence length="381" mass="40411">MLRHSSLLAGAAGAIPLLGACAGEDDTIGTTATEAPAPAGGGDFAGEEITLLVYSGLTEDLYRANFVPQFEALTGATVTIDSAWTEGIARLEAAPDDAPPFDVVLTDPTQGLPAIEQGLFQQFDTGRVPNAAANFHPSLLDTTVYDQGYGIPFISSAMTLATNTELAEPFTTWNELLARTPEQGFMLYNLSYMSLYTFAEMMAEVEGMDPGQGRDLLEGDLEGVLSFAAANGDRVGFYWPSTSAGVDALVNGEVAAGNIHGNGLLAPIRDGAPVTGTVPPGTEAYVQLFFGVPQGVRNLDLSLAALDHICSRAFQQTLAESGEYACAVQDIAEDYAGTDELWAAAFPSTEAQFDALKYYPYDVYAANADRIAEVWDNEVLR</sequence>
<name>A0A346Y5F5_9ACTN</name>
<dbReference type="KEGG" id="euz:DVS28_a5046"/>
<dbReference type="SUPFAM" id="SSF53850">
    <property type="entry name" value="Periplasmic binding protein-like II"/>
    <property type="match status" value="1"/>
</dbReference>
<dbReference type="Pfam" id="PF13416">
    <property type="entry name" value="SBP_bac_8"/>
    <property type="match status" value="1"/>
</dbReference>
<dbReference type="InterPro" id="IPR006059">
    <property type="entry name" value="SBP"/>
</dbReference>
<feature type="signal peptide" evidence="2">
    <location>
        <begin position="1"/>
        <end position="22"/>
    </location>
</feature>
<proteinExistence type="predicted"/>
<gene>
    <name evidence="3" type="ORF">DVS28_a5046</name>
</gene>
<dbReference type="PANTHER" id="PTHR30006">
    <property type="entry name" value="THIAMINE-BINDING PERIPLASMIC PROTEIN-RELATED"/>
    <property type="match status" value="1"/>
</dbReference>
<reference evidence="3 4" key="1">
    <citation type="submission" date="2018-09" db="EMBL/GenBank/DDBJ databases">
        <title>Complete genome sequence of Euzebya sp. DY32-46 isolated from seawater of Pacific Ocean.</title>
        <authorList>
            <person name="Xu L."/>
            <person name="Wu Y.-H."/>
            <person name="Xu X.-W."/>
        </authorList>
    </citation>
    <scope>NUCLEOTIDE SEQUENCE [LARGE SCALE GENOMIC DNA]</scope>
    <source>
        <strain evidence="3 4">DY32-46</strain>
    </source>
</reference>
<keyword evidence="4" id="KW-1185">Reference proteome</keyword>
<keyword evidence="1 2" id="KW-0732">Signal</keyword>
<evidence type="ECO:0000313" key="4">
    <source>
        <dbReference type="Proteomes" id="UP000264006"/>
    </source>
</evidence>
<dbReference type="EMBL" id="CP031165">
    <property type="protein sequence ID" value="AXV09702.1"/>
    <property type="molecule type" value="Genomic_DNA"/>
</dbReference>
<dbReference type="Gene3D" id="3.40.190.10">
    <property type="entry name" value="Periplasmic binding protein-like II"/>
    <property type="match status" value="2"/>
</dbReference>
<dbReference type="Proteomes" id="UP000264006">
    <property type="component" value="Chromosome"/>
</dbReference>
<evidence type="ECO:0000313" key="3">
    <source>
        <dbReference type="EMBL" id="AXV09702.1"/>
    </source>
</evidence>
<evidence type="ECO:0008006" key="5">
    <source>
        <dbReference type="Google" id="ProtNLM"/>
    </source>
</evidence>
<evidence type="ECO:0000256" key="2">
    <source>
        <dbReference type="SAM" id="SignalP"/>
    </source>
</evidence>
<feature type="chain" id="PRO_5038785354" description="Spermidine/putrescine transport system substrate-binding protein" evidence="2">
    <location>
        <begin position="23"/>
        <end position="381"/>
    </location>
</feature>
<protein>
    <recommendedName>
        <fullName evidence="5">Spermidine/putrescine transport system substrate-binding protein</fullName>
    </recommendedName>
</protein>
<evidence type="ECO:0000256" key="1">
    <source>
        <dbReference type="ARBA" id="ARBA00022729"/>
    </source>
</evidence>